<protein>
    <submittedName>
        <fullName evidence="1">Uncharacterized protein</fullName>
    </submittedName>
</protein>
<comment type="caution">
    <text evidence="1">The sequence shown here is derived from an EMBL/GenBank/DDBJ whole genome shotgun (WGS) entry which is preliminary data.</text>
</comment>
<reference evidence="1 2" key="1">
    <citation type="journal article" date="2023" name="G3 (Bethesda)">
        <title>A chromosome-length genome assembly and annotation of blackberry (Rubus argutus, cv. 'Hillquist').</title>
        <authorList>
            <person name="Bruna T."/>
            <person name="Aryal R."/>
            <person name="Dudchenko O."/>
            <person name="Sargent D.J."/>
            <person name="Mead D."/>
            <person name="Buti M."/>
            <person name="Cavallini A."/>
            <person name="Hytonen T."/>
            <person name="Andres J."/>
            <person name="Pham M."/>
            <person name="Weisz D."/>
            <person name="Mascagni F."/>
            <person name="Usai G."/>
            <person name="Natali L."/>
            <person name="Bassil N."/>
            <person name="Fernandez G.E."/>
            <person name="Lomsadze A."/>
            <person name="Armour M."/>
            <person name="Olukolu B."/>
            <person name="Poorten T."/>
            <person name="Britton C."/>
            <person name="Davik J."/>
            <person name="Ashrafi H."/>
            <person name="Aiden E.L."/>
            <person name="Borodovsky M."/>
            <person name="Worthington M."/>
        </authorList>
    </citation>
    <scope>NUCLEOTIDE SEQUENCE [LARGE SCALE GENOMIC DNA]</scope>
    <source>
        <strain evidence="1">PI 553951</strain>
    </source>
</reference>
<proteinExistence type="predicted"/>
<name>A0AAW1W3B2_RUBAR</name>
<keyword evidence="2" id="KW-1185">Reference proteome</keyword>
<dbReference type="EMBL" id="JBEDUW010000007">
    <property type="protein sequence ID" value="KAK9914069.1"/>
    <property type="molecule type" value="Genomic_DNA"/>
</dbReference>
<dbReference type="AlphaFoldDB" id="A0AAW1W3B2"/>
<evidence type="ECO:0000313" key="2">
    <source>
        <dbReference type="Proteomes" id="UP001457282"/>
    </source>
</evidence>
<sequence>MLTLGFRDVLIEDERIEYGRGDVVGQWWSGRKSVVVGGNRMVVGSNQWWSATIGDGETQETKKQENCTSS</sequence>
<gene>
    <name evidence="1" type="ORF">M0R45_037867</name>
</gene>
<evidence type="ECO:0000313" key="1">
    <source>
        <dbReference type="EMBL" id="KAK9914069.1"/>
    </source>
</evidence>
<dbReference type="Proteomes" id="UP001457282">
    <property type="component" value="Unassembled WGS sequence"/>
</dbReference>
<accession>A0AAW1W3B2</accession>
<organism evidence="1 2">
    <name type="scientific">Rubus argutus</name>
    <name type="common">Southern blackberry</name>
    <dbReference type="NCBI Taxonomy" id="59490"/>
    <lineage>
        <taxon>Eukaryota</taxon>
        <taxon>Viridiplantae</taxon>
        <taxon>Streptophyta</taxon>
        <taxon>Embryophyta</taxon>
        <taxon>Tracheophyta</taxon>
        <taxon>Spermatophyta</taxon>
        <taxon>Magnoliopsida</taxon>
        <taxon>eudicotyledons</taxon>
        <taxon>Gunneridae</taxon>
        <taxon>Pentapetalae</taxon>
        <taxon>rosids</taxon>
        <taxon>fabids</taxon>
        <taxon>Rosales</taxon>
        <taxon>Rosaceae</taxon>
        <taxon>Rosoideae</taxon>
        <taxon>Rosoideae incertae sedis</taxon>
        <taxon>Rubus</taxon>
    </lineage>
</organism>